<keyword evidence="1" id="KW-0862">Zinc</keyword>
<evidence type="ECO:0000256" key="2">
    <source>
        <dbReference type="SAM" id="MobiDB-lite"/>
    </source>
</evidence>
<dbReference type="InterPro" id="IPR039727">
    <property type="entry name" value="SE/Ars2"/>
</dbReference>
<dbReference type="InterPro" id="IPR013087">
    <property type="entry name" value="Znf_C2H2_type"/>
</dbReference>
<feature type="compositionally biased region" description="Basic and acidic residues" evidence="2">
    <location>
        <begin position="512"/>
        <end position="525"/>
    </location>
</feature>
<feature type="region of interest" description="Disordered" evidence="2">
    <location>
        <begin position="1"/>
        <end position="43"/>
    </location>
</feature>
<keyword evidence="1" id="KW-0479">Metal-binding</keyword>
<dbReference type="InterPro" id="IPR035979">
    <property type="entry name" value="RBD_domain_sf"/>
</dbReference>
<dbReference type="Pfam" id="PF12066">
    <property type="entry name" value="SERRATE_Ars2_N"/>
    <property type="match status" value="1"/>
</dbReference>
<dbReference type="Proteomes" id="UP000818624">
    <property type="component" value="Chromosome 3"/>
</dbReference>
<name>A0ABY8ESK2_MALFU</name>
<evidence type="ECO:0000259" key="3">
    <source>
        <dbReference type="PROSITE" id="PS50157"/>
    </source>
</evidence>
<feature type="region of interest" description="Disordered" evidence="2">
    <location>
        <begin position="510"/>
        <end position="553"/>
    </location>
</feature>
<organism evidence="4 5">
    <name type="scientific">Malassezia furfur</name>
    <name type="common">Pityriasis versicolor infection agent</name>
    <name type="synonym">Pityrosporum furfur</name>
    <dbReference type="NCBI Taxonomy" id="55194"/>
    <lineage>
        <taxon>Eukaryota</taxon>
        <taxon>Fungi</taxon>
        <taxon>Dikarya</taxon>
        <taxon>Basidiomycota</taxon>
        <taxon>Ustilaginomycotina</taxon>
        <taxon>Malasseziomycetes</taxon>
        <taxon>Malasseziales</taxon>
        <taxon>Malasseziaceae</taxon>
        <taxon>Malassezia</taxon>
    </lineage>
</organism>
<reference evidence="4 5" key="1">
    <citation type="journal article" date="2020" name="Elife">
        <title>Loss of centromere function drives karyotype evolution in closely related Malassezia species.</title>
        <authorList>
            <person name="Sankaranarayanan S.R."/>
            <person name="Ianiri G."/>
            <person name="Coelho M.A."/>
            <person name="Reza M.H."/>
            <person name="Thimmappa B.C."/>
            <person name="Ganguly P."/>
            <person name="Vadnala R.N."/>
            <person name="Sun S."/>
            <person name="Siddharthan R."/>
            <person name="Tellgren-Roth C."/>
            <person name="Dawson T.L."/>
            <person name="Heitman J."/>
            <person name="Sanyal K."/>
        </authorList>
    </citation>
    <scope>NUCLEOTIDE SEQUENCE [LARGE SCALE GENOMIC DNA]</scope>
    <source>
        <strain evidence="4">CBS14141</strain>
    </source>
</reference>
<dbReference type="EMBL" id="CP046236">
    <property type="protein sequence ID" value="WFD48523.1"/>
    <property type="molecule type" value="Genomic_DNA"/>
</dbReference>
<proteinExistence type="predicted"/>
<dbReference type="PROSITE" id="PS50157">
    <property type="entry name" value="ZINC_FINGER_C2H2_2"/>
    <property type="match status" value="1"/>
</dbReference>
<gene>
    <name evidence="4" type="ORF">GLX27_003193</name>
</gene>
<dbReference type="SUPFAM" id="SSF54928">
    <property type="entry name" value="RNA-binding domain, RBD"/>
    <property type="match status" value="1"/>
</dbReference>
<feature type="domain" description="C2H2-type" evidence="3">
    <location>
        <begin position="442"/>
        <end position="476"/>
    </location>
</feature>
<dbReference type="InterPro" id="IPR021933">
    <property type="entry name" value="SERRATE/Ars2_N"/>
</dbReference>
<protein>
    <recommendedName>
        <fullName evidence="3">C2H2-type domain-containing protein</fullName>
    </recommendedName>
</protein>
<sequence>MSTERPAKRVRGNTPQSPAEDGARADDDALAGSDTKATSSDSALDPLSLPARLSFRQFVQATQARGGLAHDTDAAWQQAYHDYRGAHRRAQLWSFFLSHRDAAWFHEKYDPAPEYEELREKRRHVGLGSAAQWIEELDGGQLDGVCYDVTTDRTGTQPLYAVTNRRGVVEHFDNEALPVPPDPDHTLLVRAWPGDLARSALEAHLGTFPGFKYVAMLEPLAQRHWQRSGLVVFEPGTDMRAALAALDGHRFGAFQLHLARVDRPARGRLWLAPAQTQSPARIEQDAGQAMHLATRFGADDALLRAVERRLVHLGHDLHDSDEARRHAAVCTLLTQRKKQLDWLLDLLRTVYHCDYYLGVRCDCAEELVRRSTFHVRRAPSDDDEHGAAWCKHLDEKIALLLDPTHIPAALGGVDLDAYVAFSHSETAHVAERYVAQLAPEKFQCRMLSPSGACAKLFKTRAHVLKHLRTKHAAALTDAGAGRFVYVRDPLTQAAYWHRYLADPGRVMPPAHEPAERVAPSERRGTDVAPPVAPPTHYRDLDAGTAGAPLELPY</sequence>
<evidence type="ECO:0000313" key="4">
    <source>
        <dbReference type="EMBL" id="WFD48523.1"/>
    </source>
</evidence>
<evidence type="ECO:0000256" key="1">
    <source>
        <dbReference type="PROSITE-ProRule" id="PRU00042"/>
    </source>
</evidence>
<dbReference type="PANTHER" id="PTHR13165">
    <property type="entry name" value="ARSENITE-RESISTANCE PROTEIN 2"/>
    <property type="match status" value="1"/>
</dbReference>
<keyword evidence="1" id="KW-0863">Zinc-finger</keyword>
<feature type="compositionally biased region" description="Low complexity" evidence="2">
    <location>
        <begin position="30"/>
        <end position="43"/>
    </location>
</feature>
<keyword evidence="5" id="KW-1185">Reference proteome</keyword>
<dbReference type="PANTHER" id="PTHR13165:SF0">
    <property type="entry name" value="SERRATE RNA EFFECTOR MOLECULE HOMOLOG"/>
    <property type="match status" value="1"/>
</dbReference>
<accession>A0ABY8ESK2</accession>
<evidence type="ECO:0000313" key="5">
    <source>
        <dbReference type="Proteomes" id="UP000818624"/>
    </source>
</evidence>